<evidence type="ECO:0000313" key="2">
    <source>
        <dbReference type="Proteomes" id="UP000075604"/>
    </source>
</evidence>
<evidence type="ECO:0000313" key="1">
    <source>
        <dbReference type="EMBL" id="KYF63939.1"/>
    </source>
</evidence>
<name>A0A150Q7I3_SORCE</name>
<gene>
    <name evidence="1" type="ORF">BE04_26765</name>
</gene>
<reference evidence="1 2" key="1">
    <citation type="submission" date="2014-02" db="EMBL/GenBank/DDBJ databases">
        <title>The small core and large imbalanced accessory genome model reveals a collaborative survival strategy of Sorangium cellulosum strains in nature.</title>
        <authorList>
            <person name="Han K."/>
            <person name="Peng R."/>
            <person name="Blom J."/>
            <person name="Li Y.-Z."/>
        </authorList>
    </citation>
    <scope>NUCLEOTIDE SEQUENCE [LARGE SCALE GENOMIC DNA]</scope>
    <source>
        <strain evidence="1 2">So0157-18</strain>
    </source>
</reference>
<organism evidence="1 2">
    <name type="scientific">Sorangium cellulosum</name>
    <name type="common">Polyangium cellulosum</name>
    <dbReference type="NCBI Taxonomy" id="56"/>
    <lineage>
        <taxon>Bacteria</taxon>
        <taxon>Pseudomonadati</taxon>
        <taxon>Myxococcota</taxon>
        <taxon>Polyangia</taxon>
        <taxon>Polyangiales</taxon>
        <taxon>Polyangiaceae</taxon>
        <taxon>Sorangium</taxon>
    </lineage>
</organism>
<proteinExistence type="predicted"/>
<comment type="caution">
    <text evidence="1">The sequence shown here is derived from an EMBL/GenBank/DDBJ whole genome shotgun (WGS) entry which is preliminary data.</text>
</comment>
<sequence length="515" mass="55047">MSVVKAAPSFFYYAMADGTSAVDSEAFGKLLDAKGGATGWRNLLDLLDQDPAEPGRLVDPKHDFLPIYKLKRAGALAAKDPKGIACICPGGLNGLGQDGMWQSFRGGAAVDFPELKGTSYEKLVGRHAGAELSAKFLSEFMLDPVVEVDGAKKQIVSGAAAGAKGTLFRASLLYMSSHGWLGGFARGDMNPEHPAALPLPSAGVADDPREAYIPFSAYFVAGKYDMAGRAFSGPEWIILAQCSTLNNTTWAMWARVMARSSPQVRGILGYEEASPAAVASIPIATSFFTHLKNKKSFYEAWKAANPGQNWAALVHEDAMGDTLDGWAARKALGGKDLSNYLGSASRATKQVKVADPPPPYRIQVFHKLSAAYGGGTFEIRPDVLDRIDAGLFDESEYRVEISHLAGGKISQVKLQWIHIRDTFKQFDLKTIFSSCSALGAGASASTKDPKVLVADLATPASKVVVTFTARDAKGLLASGLDGHHSYLWPRVHATGDGLADQQHDAKARGLVYYGV</sequence>
<accession>A0A150Q7I3</accession>
<protein>
    <submittedName>
        <fullName evidence="1">Uncharacterized protein</fullName>
    </submittedName>
</protein>
<dbReference type="Proteomes" id="UP000075604">
    <property type="component" value="Unassembled WGS sequence"/>
</dbReference>
<dbReference type="AlphaFoldDB" id="A0A150Q7I3"/>
<dbReference type="EMBL" id="JELX01000564">
    <property type="protein sequence ID" value="KYF63939.1"/>
    <property type="molecule type" value="Genomic_DNA"/>
</dbReference>